<accession>A0A8K0UK41</accession>
<evidence type="ECO:0000256" key="2">
    <source>
        <dbReference type="SAM" id="SignalP"/>
    </source>
</evidence>
<evidence type="ECO:0000313" key="3">
    <source>
        <dbReference type="EMBL" id="KAH8094629.1"/>
    </source>
</evidence>
<comment type="caution">
    <text evidence="3">The sequence shown here is derived from an EMBL/GenBank/DDBJ whole genome shotgun (WGS) entry which is preliminary data.</text>
</comment>
<protein>
    <submittedName>
        <fullName evidence="3">Uncharacterized protein</fullName>
    </submittedName>
</protein>
<name>A0A8K0UK41_9AGAR</name>
<feature type="chain" id="PRO_5035422051" evidence="2">
    <location>
        <begin position="21"/>
        <end position="235"/>
    </location>
</feature>
<gene>
    <name evidence="3" type="ORF">BXZ70DRAFT_946924</name>
</gene>
<dbReference type="Proteomes" id="UP000813824">
    <property type="component" value="Unassembled WGS sequence"/>
</dbReference>
<feature type="signal peptide" evidence="2">
    <location>
        <begin position="1"/>
        <end position="20"/>
    </location>
</feature>
<feature type="region of interest" description="Disordered" evidence="1">
    <location>
        <begin position="91"/>
        <end position="116"/>
    </location>
</feature>
<keyword evidence="4" id="KW-1185">Reference proteome</keyword>
<dbReference type="AlphaFoldDB" id="A0A8K0UK41"/>
<dbReference type="OrthoDB" id="10639874at2759"/>
<keyword evidence="2" id="KW-0732">Signal</keyword>
<evidence type="ECO:0000313" key="4">
    <source>
        <dbReference type="Proteomes" id="UP000813824"/>
    </source>
</evidence>
<dbReference type="EMBL" id="JAEVFJ010000025">
    <property type="protein sequence ID" value="KAH8094629.1"/>
    <property type="molecule type" value="Genomic_DNA"/>
</dbReference>
<sequence length="235" mass="23865">MFAKVLVPTTLLLAASSVHGLNYARDGDWFPARAAVEQRDVMQQRDFSGHVAKRDILEERDLLSDIESAVPGLLQLLPPDVQGPLSSLFDELKGGSPTPAPVPTPAGSATVTAPTAPPTPPAFTPAVVANGPASLITLPTGAPQLQNRDLADFFSKIGDFGNGLSSFAVQLQSATNPTSTSSSSSASSTSSASTTSTAPPKPSGSSTSSAASSFVPYTSVVAVLGGLLVGVATVF</sequence>
<proteinExistence type="predicted"/>
<reference evidence="3" key="1">
    <citation type="journal article" date="2021" name="New Phytol.">
        <title>Evolutionary innovations through gain and loss of genes in the ectomycorrhizal Boletales.</title>
        <authorList>
            <person name="Wu G."/>
            <person name="Miyauchi S."/>
            <person name="Morin E."/>
            <person name="Kuo A."/>
            <person name="Drula E."/>
            <person name="Varga T."/>
            <person name="Kohler A."/>
            <person name="Feng B."/>
            <person name="Cao Y."/>
            <person name="Lipzen A."/>
            <person name="Daum C."/>
            <person name="Hundley H."/>
            <person name="Pangilinan J."/>
            <person name="Johnson J."/>
            <person name="Barry K."/>
            <person name="LaButti K."/>
            <person name="Ng V."/>
            <person name="Ahrendt S."/>
            <person name="Min B."/>
            <person name="Choi I.G."/>
            <person name="Park H."/>
            <person name="Plett J.M."/>
            <person name="Magnuson J."/>
            <person name="Spatafora J.W."/>
            <person name="Nagy L.G."/>
            <person name="Henrissat B."/>
            <person name="Grigoriev I.V."/>
            <person name="Yang Z.L."/>
            <person name="Xu J."/>
            <person name="Martin F.M."/>
        </authorList>
    </citation>
    <scope>NUCLEOTIDE SEQUENCE</scope>
    <source>
        <strain evidence="3">KKN 215</strain>
    </source>
</reference>
<feature type="region of interest" description="Disordered" evidence="1">
    <location>
        <begin position="175"/>
        <end position="211"/>
    </location>
</feature>
<feature type="compositionally biased region" description="Low complexity" evidence="1">
    <location>
        <begin position="105"/>
        <end position="114"/>
    </location>
</feature>
<organism evidence="3 4">
    <name type="scientific">Cristinia sonorae</name>
    <dbReference type="NCBI Taxonomy" id="1940300"/>
    <lineage>
        <taxon>Eukaryota</taxon>
        <taxon>Fungi</taxon>
        <taxon>Dikarya</taxon>
        <taxon>Basidiomycota</taxon>
        <taxon>Agaricomycotina</taxon>
        <taxon>Agaricomycetes</taxon>
        <taxon>Agaricomycetidae</taxon>
        <taxon>Agaricales</taxon>
        <taxon>Pleurotineae</taxon>
        <taxon>Stephanosporaceae</taxon>
        <taxon>Cristinia</taxon>
    </lineage>
</organism>
<evidence type="ECO:0000256" key="1">
    <source>
        <dbReference type="SAM" id="MobiDB-lite"/>
    </source>
</evidence>